<reference evidence="1" key="1">
    <citation type="submission" date="2014-09" db="EMBL/GenBank/DDBJ databases">
        <authorList>
            <person name="Magalhaes I.L.F."/>
            <person name="Oliveira U."/>
            <person name="Santos F.R."/>
            <person name="Vidigal T.H.D.A."/>
            <person name="Brescovit A.D."/>
            <person name="Santos A.J."/>
        </authorList>
    </citation>
    <scope>NUCLEOTIDE SEQUENCE</scope>
    <source>
        <tissue evidence="1">Shoot tissue taken approximately 20 cm above the soil surface</tissue>
    </source>
</reference>
<dbReference type="EMBL" id="GBRH01269043">
    <property type="protein sequence ID" value="JAD28852.1"/>
    <property type="molecule type" value="Transcribed_RNA"/>
</dbReference>
<proteinExistence type="predicted"/>
<name>A0A0A8Z1V5_ARUDO</name>
<evidence type="ECO:0000313" key="1">
    <source>
        <dbReference type="EMBL" id="JAD28852.1"/>
    </source>
</evidence>
<organism evidence="1">
    <name type="scientific">Arundo donax</name>
    <name type="common">Giant reed</name>
    <name type="synonym">Donax arundinaceus</name>
    <dbReference type="NCBI Taxonomy" id="35708"/>
    <lineage>
        <taxon>Eukaryota</taxon>
        <taxon>Viridiplantae</taxon>
        <taxon>Streptophyta</taxon>
        <taxon>Embryophyta</taxon>
        <taxon>Tracheophyta</taxon>
        <taxon>Spermatophyta</taxon>
        <taxon>Magnoliopsida</taxon>
        <taxon>Liliopsida</taxon>
        <taxon>Poales</taxon>
        <taxon>Poaceae</taxon>
        <taxon>PACMAD clade</taxon>
        <taxon>Arundinoideae</taxon>
        <taxon>Arundineae</taxon>
        <taxon>Arundo</taxon>
    </lineage>
</organism>
<dbReference type="AlphaFoldDB" id="A0A0A8Z1V5"/>
<sequence length="19" mass="2128">MSLLSTFSHSTFFPIGRIS</sequence>
<accession>A0A0A8Z1V5</accession>
<protein>
    <submittedName>
        <fullName evidence="1">Uncharacterized protein</fullName>
    </submittedName>
</protein>
<reference evidence="1" key="2">
    <citation type="journal article" date="2015" name="Data Brief">
        <title>Shoot transcriptome of the giant reed, Arundo donax.</title>
        <authorList>
            <person name="Barrero R.A."/>
            <person name="Guerrero F.D."/>
            <person name="Moolhuijzen P."/>
            <person name="Goolsby J.A."/>
            <person name="Tidwell J."/>
            <person name="Bellgard S.E."/>
            <person name="Bellgard M.I."/>
        </authorList>
    </citation>
    <scope>NUCLEOTIDE SEQUENCE</scope>
    <source>
        <tissue evidence="1">Shoot tissue taken approximately 20 cm above the soil surface</tissue>
    </source>
</reference>